<keyword evidence="2" id="KW-0547">Nucleotide-binding</keyword>
<dbReference type="SUPFAM" id="SSF52540">
    <property type="entry name" value="P-loop containing nucleoside triphosphate hydrolases"/>
    <property type="match status" value="1"/>
</dbReference>
<dbReference type="RefSeq" id="WP_274923853.1">
    <property type="nucleotide sequence ID" value="NZ_JAKELO010000002.1"/>
</dbReference>
<dbReference type="PANTHER" id="PTHR43581:SF4">
    <property type="entry name" value="ATP_GTP PHOSPHATASE"/>
    <property type="match status" value="1"/>
</dbReference>
<comment type="caution">
    <text evidence="2">The sequence shown here is derived from an EMBL/GenBank/DDBJ whole genome shotgun (WGS) entry which is preliminary data.</text>
</comment>
<reference evidence="2" key="1">
    <citation type="submission" date="2022-01" db="EMBL/GenBank/DDBJ databases">
        <title>Draft genome of Methanogenium marinum DSM 15558.</title>
        <authorList>
            <person name="Chen S.-C."/>
            <person name="You Y.-T."/>
        </authorList>
    </citation>
    <scope>NUCLEOTIDE SEQUENCE</scope>
    <source>
        <strain evidence="2">DSM 15558</strain>
    </source>
</reference>
<accession>A0A9Q4KMI0</accession>
<protein>
    <submittedName>
        <fullName evidence="2">ATP-binding protein</fullName>
    </submittedName>
</protein>
<sequence length="402" mass="45917">MQRENSSAIGKSGKKARHITTLHIENFRAIGELEYHPHQINIITGQNNTGKSALLDAVFINATGGEEIHSFNSPSEIYNIHIQANQAVLTSDITEVTIYRSLEDCRKADPEIYGKIRNDIIEHISDVFIHGEEYGDDLDQYLTTIFAYTDFCITVSDFSFHVFPYYPKGKDILRKELDAIGGMQVRQTPAAKKGKTINFRDVKIFQLFPGRWATYRDPSFVEETLSVNKLSHSDKFQIDTIGDTEIHLLEQFIKEHDLVKNMERLTQKNVLYRKNGEIEEIPISAHGDGFIVLLTILHSLLQSENGILIIEEPENHLHPRYLGVLIETLFTYCRQLNVQVFMATHSYDLIQGALEFPETEAEKEMLLISKMTSDGETIEKFDYTTDAGLKVINELYLDLRGI</sequence>
<dbReference type="AlphaFoldDB" id="A0A9Q4KMI0"/>
<dbReference type="GO" id="GO:0016887">
    <property type="term" value="F:ATP hydrolysis activity"/>
    <property type="evidence" value="ECO:0007669"/>
    <property type="project" value="InterPro"/>
</dbReference>
<feature type="domain" description="ATPase AAA-type core" evidence="1">
    <location>
        <begin position="243"/>
        <end position="349"/>
    </location>
</feature>
<dbReference type="Pfam" id="PF13304">
    <property type="entry name" value="AAA_21"/>
    <property type="match status" value="1"/>
</dbReference>
<dbReference type="GO" id="GO:0005524">
    <property type="term" value="F:ATP binding"/>
    <property type="evidence" value="ECO:0007669"/>
    <property type="project" value="UniProtKB-KW"/>
</dbReference>
<evidence type="ECO:0000313" key="3">
    <source>
        <dbReference type="Proteomes" id="UP001143747"/>
    </source>
</evidence>
<dbReference type="PANTHER" id="PTHR43581">
    <property type="entry name" value="ATP/GTP PHOSPHATASE"/>
    <property type="match status" value="1"/>
</dbReference>
<dbReference type="InterPro" id="IPR027417">
    <property type="entry name" value="P-loop_NTPase"/>
</dbReference>
<proteinExistence type="predicted"/>
<dbReference type="InterPro" id="IPR003959">
    <property type="entry name" value="ATPase_AAA_core"/>
</dbReference>
<organism evidence="2 3">
    <name type="scientific">Methanogenium marinum</name>
    <dbReference type="NCBI Taxonomy" id="348610"/>
    <lineage>
        <taxon>Archaea</taxon>
        <taxon>Methanobacteriati</taxon>
        <taxon>Methanobacteriota</taxon>
        <taxon>Stenosarchaea group</taxon>
        <taxon>Methanomicrobia</taxon>
        <taxon>Methanomicrobiales</taxon>
        <taxon>Methanomicrobiaceae</taxon>
        <taxon>Methanogenium</taxon>
    </lineage>
</organism>
<gene>
    <name evidence="2" type="ORF">L0665_00910</name>
</gene>
<evidence type="ECO:0000259" key="1">
    <source>
        <dbReference type="Pfam" id="PF13304"/>
    </source>
</evidence>
<keyword evidence="3" id="KW-1185">Reference proteome</keyword>
<dbReference type="Gene3D" id="3.40.50.300">
    <property type="entry name" value="P-loop containing nucleotide triphosphate hydrolases"/>
    <property type="match status" value="2"/>
</dbReference>
<name>A0A9Q4KMI0_9EURY</name>
<evidence type="ECO:0000313" key="2">
    <source>
        <dbReference type="EMBL" id="MDE4907188.1"/>
    </source>
</evidence>
<dbReference type="EMBL" id="JAKELO010000002">
    <property type="protein sequence ID" value="MDE4907188.1"/>
    <property type="molecule type" value="Genomic_DNA"/>
</dbReference>
<dbReference type="InterPro" id="IPR051396">
    <property type="entry name" value="Bact_Antivir_Def_Nuclease"/>
</dbReference>
<keyword evidence="2" id="KW-0067">ATP-binding</keyword>
<dbReference type="Proteomes" id="UP001143747">
    <property type="component" value="Unassembled WGS sequence"/>
</dbReference>